<reference evidence="1 2" key="1">
    <citation type="submission" date="2018-06" db="EMBL/GenBank/DDBJ databases">
        <authorList>
            <consortium name="Pathogen Informatics"/>
            <person name="Doyle S."/>
        </authorList>
    </citation>
    <scope>NUCLEOTIDE SEQUENCE [LARGE SCALE GENOMIC DNA]</scope>
    <source>
        <strain evidence="1 2">NCTC8258</strain>
    </source>
</reference>
<dbReference type="EMBL" id="UGXS01000004">
    <property type="protein sequence ID" value="SUH16120.1"/>
    <property type="molecule type" value="Genomic_DNA"/>
</dbReference>
<evidence type="ECO:0000313" key="2">
    <source>
        <dbReference type="Proteomes" id="UP000255509"/>
    </source>
</evidence>
<dbReference type="Proteomes" id="UP000255509">
    <property type="component" value="Unassembled WGS sequence"/>
</dbReference>
<name>A0A379WA61_SALET</name>
<proteinExistence type="predicted"/>
<gene>
    <name evidence="1" type="primary">SBOV12751_2</name>
    <name evidence="1" type="ORF">NCTC8258_03863</name>
</gene>
<evidence type="ECO:0000313" key="1">
    <source>
        <dbReference type="EMBL" id="SUH16120.1"/>
    </source>
</evidence>
<organism evidence="1 2">
    <name type="scientific">Salmonella enterica I</name>
    <dbReference type="NCBI Taxonomy" id="59201"/>
    <lineage>
        <taxon>Bacteria</taxon>
        <taxon>Pseudomonadati</taxon>
        <taxon>Pseudomonadota</taxon>
        <taxon>Gammaproteobacteria</taxon>
        <taxon>Enterobacterales</taxon>
        <taxon>Enterobacteriaceae</taxon>
        <taxon>Salmonella</taxon>
    </lineage>
</organism>
<accession>A0A379WA61</accession>
<dbReference type="AlphaFoldDB" id="A0A379WA61"/>
<protein>
    <submittedName>
        <fullName evidence="1">Putative cytoplasmic protein</fullName>
    </submittedName>
</protein>
<sequence>MTAGKRRELHALETELETISHREPAQLLEEDGYVGRLPNYGLKSSECRLSTPLIYAIKIMKNGLSPPARR</sequence>